<dbReference type="InParanoid" id="G0NJU8"/>
<keyword evidence="2" id="KW-1185">Reference proteome</keyword>
<accession>G0NJU8</accession>
<organism evidence="2">
    <name type="scientific">Caenorhabditis brenneri</name>
    <name type="common">Nematode worm</name>
    <dbReference type="NCBI Taxonomy" id="135651"/>
    <lineage>
        <taxon>Eukaryota</taxon>
        <taxon>Metazoa</taxon>
        <taxon>Ecdysozoa</taxon>
        <taxon>Nematoda</taxon>
        <taxon>Chromadorea</taxon>
        <taxon>Rhabditida</taxon>
        <taxon>Rhabditina</taxon>
        <taxon>Rhabditomorpha</taxon>
        <taxon>Rhabditoidea</taxon>
        <taxon>Rhabditidae</taxon>
        <taxon>Peloderinae</taxon>
        <taxon>Caenorhabditis</taxon>
    </lineage>
</organism>
<protein>
    <submittedName>
        <fullName evidence="1">Uncharacterized protein</fullName>
    </submittedName>
</protein>
<dbReference type="AlphaFoldDB" id="G0NJU8"/>
<dbReference type="Proteomes" id="UP000008068">
    <property type="component" value="Unassembled WGS sequence"/>
</dbReference>
<reference evidence="2" key="1">
    <citation type="submission" date="2011-07" db="EMBL/GenBank/DDBJ databases">
        <authorList>
            <consortium name="Caenorhabditis brenneri Sequencing and Analysis Consortium"/>
            <person name="Wilson R.K."/>
        </authorList>
    </citation>
    <scope>NUCLEOTIDE SEQUENCE [LARGE SCALE GENOMIC DNA]</scope>
    <source>
        <strain evidence="2">PB2801</strain>
    </source>
</reference>
<name>G0NJU8_CAEBE</name>
<dbReference type="EMBL" id="GL379897">
    <property type="protein sequence ID" value="EGT32741.1"/>
    <property type="molecule type" value="Genomic_DNA"/>
</dbReference>
<gene>
    <name evidence="1" type="ORF">CAEBREN_11350</name>
</gene>
<dbReference type="OrthoDB" id="5821121at2759"/>
<evidence type="ECO:0000313" key="2">
    <source>
        <dbReference type="Proteomes" id="UP000008068"/>
    </source>
</evidence>
<dbReference type="eggNOG" id="ENOG502TIFH">
    <property type="taxonomic scope" value="Eukaryota"/>
</dbReference>
<sequence>MKFHIQCINESLIPFIDRNDVLSLNAACINDEDSIRIQSLLDSFYINRDNNWHLAFCDRIVDVEQTATKLPVKDKYNITTSYGFVLKLPKVLFEVFSEHDAGRHSIKLALACLIDVRVFYRADTALKMEVYEICRFCFFTHIRPELLRMIILTVTEEYSLLNWFGKDHSRKDLIAIYRPDMLLFWKKIPIQDNYLPLLDVKPYSLGKFQNQTTGRDLIRTGQNNYSSF</sequence>
<proteinExistence type="predicted"/>
<dbReference type="STRING" id="135651.G0NJU8"/>
<evidence type="ECO:0000313" key="1">
    <source>
        <dbReference type="EMBL" id="EGT32741.1"/>
    </source>
</evidence>
<dbReference type="HOGENOM" id="CLU_1215701_0_0_1"/>